<dbReference type="Proteomes" id="UP000189701">
    <property type="component" value="Unplaced"/>
</dbReference>
<dbReference type="AlphaFoldDB" id="A0A1U7XUZ9"/>
<dbReference type="InterPro" id="IPR008906">
    <property type="entry name" value="HATC_C_dom"/>
</dbReference>
<dbReference type="InterPro" id="IPR012337">
    <property type="entry name" value="RNaseH-like_sf"/>
</dbReference>
<dbReference type="OrthoDB" id="1298214at2759"/>
<proteinExistence type="predicted"/>
<protein>
    <submittedName>
        <fullName evidence="3">Zinc finger BED domain-containing protein RICESLEEPER 3-like</fullName>
    </submittedName>
</protein>
<reference evidence="2" key="1">
    <citation type="journal article" date="2013" name="Genome Biol.">
        <title>Reference genomes and transcriptomes of Nicotiana sylvestris and Nicotiana tomentosiformis.</title>
        <authorList>
            <person name="Sierro N."/>
            <person name="Battey J.N."/>
            <person name="Ouadi S."/>
            <person name="Bovet L."/>
            <person name="Goepfert S."/>
            <person name="Bakaher N."/>
            <person name="Peitsch M.C."/>
            <person name="Ivanov N.V."/>
        </authorList>
    </citation>
    <scope>NUCLEOTIDE SEQUENCE [LARGE SCALE GENOMIC DNA]</scope>
</reference>
<feature type="non-terminal residue" evidence="3">
    <location>
        <position position="1"/>
    </location>
</feature>
<dbReference type="SUPFAM" id="SSF140996">
    <property type="entry name" value="Hermes dimerisation domain"/>
    <property type="match status" value="1"/>
</dbReference>
<name>A0A1U7XUZ9_NICSY</name>
<evidence type="ECO:0000313" key="2">
    <source>
        <dbReference type="Proteomes" id="UP000189701"/>
    </source>
</evidence>
<evidence type="ECO:0000313" key="3">
    <source>
        <dbReference type="RefSeq" id="XP_009795827.1"/>
    </source>
</evidence>
<dbReference type="Pfam" id="PF05699">
    <property type="entry name" value="Dimer_Tnp_hAT"/>
    <property type="match status" value="1"/>
</dbReference>
<dbReference type="RefSeq" id="XP_009795827.1">
    <property type="nucleotide sequence ID" value="XM_009797525.1"/>
</dbReference>
<dbReference type="PANTHER" id="PTHR46481:SF7">
    <property type="entry name" value="ZINC FINGER BED DOMAIN-CONTAINING PROTEIN RICESLEEPER 2-LIKE"/>
    <property type="match status" value="1"/>
</dbReference>
<reference evidence="3" key="2">
    <citation type="submission" date="2025-08" db="UniProtKB">
        <authorList>
            <consortium name="RefSeq"/>
        </authorList>
    </citation>
    <scope>IDENTIFICATION</scope>
    <source>
        <tissue evidence="3">Leaf</tissue>
    </source>
</reference>
<dbReference type="STRING" id="4096.A0A1U7XUZ9"/>
<organism evidence="2 3">
    <name type="scientific">Nicotiana sylvestris</name>
    <name type="common">Wood tobacco</name>
    <name type="synonym">South American tobacco</name>
    <dbReference type="NCBI Taxonomy" id="4096"/>
    <lineage>
        <taxon>Eukaryota</taxon>
        <taxon>Viridiplantae</taxon>
        <taxon>Streptophyta</taxon>
        <taxon>Embryophyta</taxon>
        <taxon>Tracheophyta</taxon>
        <taxon>Spermatophyta</taxon>
        <taxon>Magnoliopsida</taxon>
        <taxon>eudicotyledons</taxon>
        <taxon>Gunneridae</taxon>
        <taxon>Pentapetalae</taxon>
        <taxon>asterids</taxon>
        <taxon>lamiids</taxon>
        <taxon>Solanales</taxon>
        <taxon>Solanaceae</taxon>
        <taxon>Nicotianoideae</taxon>
        <taxon>Nicotianeae</taxon>
        <taxon>Nicotiana</taxon>
    </lineage>
</organism>
<gene>
    <name evidence="3" type="primary">LOC104242201</name>
</gene>
<accession>A0A1U7XUZ9</accession>
<dbReference type="SUPFAM" id="SSF53098">
    <property type="entry name" value="Ribonuclease H-like"/>
    <property type="match status" value="1"/>
</dbReference>
<sequence>TLFSDENYTFCTGCGDDYQHSSDYANDISIARRTSEIWDYFFKFIAKGGKCRAKCNYYSKTSAAEIINGTTTLWTHINVKSHKSSFRFVDKRQSTLKPTKEGWLAGGLGSTERVVHNVDGIRRAIAEFVIIDEQPFRVVEGEGFKKLMAKALPNFELPSRVTVARHCLKIYQEEKEKFKELIKNQRIQDEVCELHSFHCIWSFVGKNKSEDVGSILTHLYNHYNDSFSENSNDNIEGDISMTSEPGNLLQSQWEKYMEEEGNSERKSDLEIYLIDDVVKIKDFNILSWWKASSSKYPIISKIARDVLSILISAVAFESTFTYRSSLSPKIVEALICTQQWI</sequence>
<dbReference type="PANTHER" id="PTHR46481">
    <property type="entry name" value="ZINC FINGER BED DOMAIN-CONTAINING PROTEIN 4"/>
    <property type="match status" value="1"/>
</dbReference>
<dbReference type="GO" id="GO:0046983">
    <property type="term" value="F:protein dimerization activity"/>
    <property type="evidence" value="ECO:0007669"/>
    <property type="project" value="InterPro"/>
</dbReference>
<dbReference type="InterPro" id="IPR052035">
    <property type="entry name" value="ZnF_BED_domain_contain"/>
</dbReference>
<dbReference type="SMART" id="SM00614">
    <property type="entry name" value="ZnF_BED"/>
    <property type="match status" value="1"/>
</dbReference>
<keyword evidence="2" id="KW-1185">Reference proteome</keyword>
<dbReference type="eggNOG" id="KOG1121">
    <property type="taxonomic scope" value="Eukaryota"/>
</dbReference>
<feature type="domain" description="HAT C-terminal dimerisation" evidence="1">
    <location>
        <begin position="268"/>
        <end position="341"/>
    </location>
</feature>
<evidence type="ECO:0000259" key="1">
    <source>
        <dbReference type="Pfam" id="PF05699"/>
    </source>
</evidence>